<dbReference type="AlphaFoldDB" id="A0AAV7NVG4"/>
<organism evidence="2 3">
    <name type="scientific">Pleurodeles waltl</name>
    <name type="common">Iberian ribbed newt</name>
    <dbReference type="NCBI Taxonomy" id="8319"/>
    <lineage>
        <taxon>Eukaryota</taxon>
        <taxon>Metazoa</taxon>
        <taxon>Chordata</taxon>
        <taxon>Craniata</taxon>
        <taxon>Vertebrata</taxon>
        <taxon>Euteleostomi</taxon>
        <taxon>Amphibia</taxon>
        <taxon>Batrachia</taxon>
        <taxon>Caudata</taxon>
        <taxon>Salamandroidea</taxon>
        <taxon>Salamandridae</taxon>
        <taxon>Pleurodelinae</taxon>
        <taxon>Pleurodeles</taxon>
    </lineage>
</organism>
<sequence>MKFKGALGSRPLTTATAESVLRDLRCGCVMKYKGALGSCPLTTAASVLRNPRCGRAMKFKGPWGPPPDNSNSSKRI</sequence>
<evidence type="ECO:0000256" key="1">
    <source>
        <dbReference type="SAM" id="MobiDB-lite"/>
    </source>
</evidence>
<name>A0AAV7NVG4_PLEWA</name>
<reference evidence="2" key="1">
    <citation type="journal article" date="2022" name="bioRxiv">
        <title>Sequencing and chromosome-scale assembly of the giantPleurodeles waltlgenome.</title>
        <authorList>
            <person name="Brown T."/>
            <person name="Elewa A."/>
            <person name="Iarovenko S."/>
            <person name="Subramanian E."/>
            <person name="Araus A.J."/>
            <person name="Petzold A."/>
            <person name="Susuki M."/>
            <person name="Suzuki K.-i.T."/>
            <person name="Hayashi T."/>
            <person name="Toyoda A."/>
            <person name="Oliveira C."/>
            <person name="Osipova E."/>
            <person name="Leigh N.D."/>
            <person name="Simon A."/>
            <person name="Yun M.H."/>
        </authorList>
    </citation>
    <scope>NUCLEOTIDE SEQUENCE</scope>
    <source>
        <strain evidence="2">20211129_DDA</strain>
        <tissue evidence="2">Liver</tissue>
    </source>
</reference>
<evidence type="ECO:0000313" key="2">
    <source>
        <dbReference type="EMBL" id="KAJ1119459.1"/>
    </source>
</evidence>
<accession>A0AAV7NVG4</accession>
<comment type="caution">
    <text evidence="2">The sequence shown here is derived from an EMBL/GenBank/DDBJ whole genome shotgun (WGS) entry which is preliminary data.</text>
</comment>
<gene>
    <name evidence="2" type="ORF">NDU88_007644</name>
</gene>
<dbReference type="Proteomes" id="UP001066276">
    <property type="component" value="Chromosome 8"/>
</dbReference>
<keyword evidence="3" id="KW-1185">Reference proteome</keyword>
<evidence type="ECO:0000313" key="3">
    <source>
        <dbReference type="Proteomes" id="UP001066276"/>
    </source>
</evidence>
<feature type="region of interest" description="Disordered" evidence="1">
    <location>
        <begin position="57"/>
        <end position="76"/>
    </location>
</feature>
<protein>
    <submittedName>
        <fullName evidence="2">Uncharacterized protein</fullName>
    </submittedName>
</protein>
<proteinExistence type="predicted"/>
<dbReference type="EMBL" id="JANPWB010000012">
    <property type="protein sequence ID" value="KAJ1119459.1"/>
    <property type="molecule type" value="Genomic_DNA"/>
</dbReference>